<dbReference type="InterPro" id="IPR039448">
    <property type="entry name" value="Beta_helix"/>
</dbReference>
<organism evidence="4">
    <name type="scientific">sediment metagenome</name>
    <dbReference type="NCBI Taxonomy" id="749907"/>
    <lineage>
        <taxon>unclassified sequences</taxon>
        <taxon>metagenomes</taxon>
        <taxon>ecological metagenomes</taxon>
    </lineage>
</organism>
<dbReference type="NCBIfam" id="TIGR03804">
    <property type="entry name" value="para_beta_helix"/>
    <property type="match status" value="1"/>
</dbReference>
<name>D9PHX4_9ZZZZ</name>
<gene>
    <name evidence="4" type="ORF">LDC_1128</name>
</gene>
<protein>
    <submittedName>
        <fullName evidence="4">Uncharacterized protein</fullName>
    </submittedName>
</protein>
<feature type="domain" description="GH141-like insertion" evidence="3">
    <location>
        <begin position="258"/>
        <end position="289"/>
    </location>
</feature>
<evidence type="ECO:0000313" key="4">
    <source>
        <dbReference type="EMBL" id="EFK96821.1"/>
    </source>
</evidence>
<feature type="domain" description="Right handed beta helix" evidence="2">
    <location>
        <begin position="315"/>
        <end position="410"/>
    </location>
</feature>
<dbReference type="PANTHER" id="PTHR36453:SF1">
    <property type="entry name" value="RIGHT HANDED BETA HELIX DOMAIN-CONTAINING PROTEIN"/>
    <property type="match status" value="1"/>
</dbReference>
<evidence type="ECO:0000256" key="1">
    <source>
        <dbReference type="SAM" id="Phobius"/>
    </source>
</evidence>
<proteinExistence type="predicted"/>
<evidence type="ECO:0000259" key="2">
    <source>
        <dbReference type="Pfam" id="PF13229"/>
    </source>
</evidence>
<dbReference type="InterPro" id="IPR048482">
    <property type="entry name" value="GH141_ins"/>
</dbReference>
<reference evidence="4" key="1">
    <citation type="submission" date="2010-07" db="EMBL/GenBank/DDBJ databases">
        <authorList>
            <consortium name="CONSOLIDER consortium CSD2007-00005"/>
            <person name="Guazzaroni M.-E."/>
            <person name="Richter M."/>
            <person name="Garcia-Salamanca A."/>
            <person name="Yarza P."/>
            <person name="Ferrer M."/>
        </authorList>
    </citation>
    <scope>NUCLEOTIDE SEQUENCE</scope>
</reference>
<keyword evidence="1" id="KW-1133">Transmembrane helix</keyword>
<sequence length="473" mass="53106">MSPLLNYFYIMILTGFFSLYLPVFSISENLFSAHAKELYIATDGNDNWSGTLASPNHENTDGPLATIEKAQIVIRNLKKQNSDMNFKILVRAGKYYLEKPLIISLEDSGTASSPITYKAYDNETPILCGTKKVTNFVPYKGKVIKANLKGIIKEGQPFRQLFINEKRAILARYPNFDASDPVGGGFLYVHKKDEINNKLNLLFRPSDIPEWKDNDGIQLFIFPEHNWGAFNLDIKSINSIKNLITLKKECRRSIIEGNRYYLQNIFEALDSPGEWYFDEKEGVLYYWPKDDEEISGIEIPVLDTILKVENNFGNKFRNPSNIQFEGFTFMGSEGSAIKIDNSDNIVISKNTIFNTGKYGIEVTGGKNNSIEGNDIFETGHTGIAISSGQYEGMILSNNIAKNNHIVKTGVFEKGGASGILCRGVGNIISHNEIHTMPRVGIWVDGNDLRLPLAARAGLRHRRADDRHDGDRAV</sequence>
<dbReference type="SMART" id="SM00710">
    <property type="entry name" value="PbH1"/>
    <property type="match status" value="4"/>
</dbReference>
<dbReference type="PANTHER" id="PTHR36453">
    <property type="entry name" value="SECRETED PROTEIN-RELATED"/>
    <property type="match status" value="1"/>
</dbReference>
<dbReference type="Pfam" id="PF21231">
    <property type="entry name" value="GH141_M"/>
    <property type="match status" value="1"/>
</dbReference>
<dbReference type="Pfam" id="PF13229">
    <property type="entry name" value="Beta_helix"/>
    <property type="match status" value="1"/>
</dbReference>
<dbReference type="InterPro" id="IPR022441">
    <property type="entry name" value="Para_beta_helix_rpt-2"/>
</dbReference>
<feature type="non-terminal residue" evidence="4">
    <location>
        <position position="473"/>
    </location>
</feature>
<dbReference type="AlphaFoldDB" id="D9PHX4"/>
<comment type="caution">
    <text evidence="4">The sequence shown here is derived from an EMBL/GenBank/DDBJ whole genome shotgun (WGS) entry which is preliminary data.</text>
</comment>
<dbReference type="InterPro" id="IPR012334">
    <property type="entry name" value="Pectin_lyas_fold"/>
</dbReference>
<reference evidence="4" key="2">
    <citation type="journal article" date="2011" name="Microb. Ecol.">
        <title>Taxonomic and Functional Metagenomic Profiling of the Microbial Community in the Anoxic Sediment of a Sub-saline Shallow Lake (Laguna de Carrizo, Central Spain).</title>
        <authorList>
            <person name="Ferrer M."/>
            <person name="Guazzaroni M.E."/>
            <person name="Richter M."/>
            <person name="Garcia-Salamanca A."/>
            <person name="Yarza P."/>
            <person name="Suarez-Suarez A."/>
            <person name="Solano J."/>
            <person name="Alcaide M."/>
            <person name="van Dillewijn P."/>
            <person name="Molina-Henares M.A."/>
            <person name="Lopez-Cortes N."/>
            <person name="Al-Ramahi Y."/>
            <person name="Guerrero C."/>
            <person name="Acosta A."/>
            <person name="de Eugenio L.I."/>
            <person name="Martinez V."/>
            <person name="Marques S."/>
            <person name="Rojo F."/>
            <person name="Santero E."/>
            <person name="Genilloud O."/>
            <person name="Perez-Perez J."/>
            <person name="Rossello-Mora R."/>
            <person name="Ramos J.L."/>
        </authorList>
    </citation>
    <scope>NUCLEOTIDE SEQUENCE</scope>
</reference>
<dbReference type="InterPro" id="IPR011050">
    <property type="entry name" value="Pectin_lyase_fold/virulence"/>
</dbReference>
<dbReference type="EMBL" id="ADZX01000397">
    <property type="protein sequence ID" value="EFK96821.1"/>
    <property type="molecule type" value="Genomic_DNA"/>
</dbReference>
<evidence type="ECO:0000259" key="3">
    <source>
        <dbReference type="Pfam" id="PF21231"/>
    </source>
</evidence>
<keyword evidence="1" id="KW-0472">Membrane</keyword>
<dbReference type="InterPro" id="IPR006626">
    <property type="entry name" value="PbH1"/>
</dbReference>
<dbReference type="SUPFAM" id="SSF51126">
    <property type="entry name" value="Pectin lyase-like"/>
    <property type="match status" value="1"/>
</dbReference>
<dbReference type="Gene3D" id="2.160.20.10">
    <property type="entry name" value="Single-stranded right-handed beta-helix, Pectin lyase-like"/>
    <property type="match status" value="2"/>
</dbReference>
<keyword evidence="1" id="KW-0812">Transmembrane</keyword>
<accession>D9PHX4</accession>
<feature type="transmembrane region" description="Helical" evidence="1">
    <location>
        <begin position="6"/>
        <end position="26"/>
    </location>
</feature>